<organism evidence="2 3">
    <name type="scientific">Solanum tuberosum</name>
    <name type="common">Potato</name>
    <dbReference type="NCBI Taxonomy" id="4113"/>
    <lineage>
        <taxon>Eukaryota</taxon>
        <taxon>Viridiplantae</taxon>
        <taxon>Streptophyta</taxon>
        <taxon>Embryophyta</taxon>
        <taxon>Tracheophyta</taxon>
        <taxon>Spermatophyta</taxon>
        <taxon>Magnoliopsida</taxon>
        <taxon>eudicotyledons</taxon>
        <taxon>Gunneridae</taxon>
        <taxon>Pentapetalae</taxon>
        <taxon>asterids</taxon>
        <taxon>lamiids</taxon>
        <taxon>Solanales</taxon>
        <taxon>Solanaceae</taxon>
        <taxon>Solanoideae</taxon>
        <taxon>Solaneae</taxon>
        <taxon>Solanum</taxon>
    </lineage>
</organism>
<dbReference type="HOGENOM" id="CLU_2946218_0_0_1"/>
<dbReference type="Gramene" id="PGSC0003DMT400092706">
    <property type="protein sequence ID" value="PGSC0003DMT400092706"/>
    <property type="gene ID" value="PGSC0003DMG400042277"/>
</dbReference>
<dbReference type="InParanoid" id="M1DQD3"/>
<dbReference type="EnsemblPlants" id="PGSC0003DMT400092706">
    <property type="protein sequence ID" value="PGSC0003DMT400092706"/>
    <property type="gene ID" value="PGSC0003DMG400042277"/>
</dbReference>
<proteinExistence type="predicted"/>
<dbReference type="PaxDb" id="4113-PGSC0003DMT400092706"/>
<dbReference type="AlphaFoldDB" id="M1DQD3"/>
<reference evidence="3" key="1">
    <citation type="journal article" date="2011" name="Nature">
        <title>Genome sequence and analysis of the tuber crop potato.</title>
        <authorList>
            <consortium name="The Potato Genome Sequencing Consortium"/>
        </authorList>
    </citation>
    <scope>NUCLEOTIDE SEQUENCE [LARGE SCALE GENOMIC DNA]</scope>
    <source>
        <strain evidence="3">cv. DM1-3 516 R44</strain>
    </source>
</reference>
<dbReference type="Proteomes" id="UP000011115">
    <property type="component" value="Unassembled WGS sequence"/>
</dbReference>
<keyword evidence="3" id="KW-1185">Reference proteome</keyword>
<name>M1DQD3_SOLTU</name>
<sequence length="60" mass="7115">MTSSYLTNLHKKPRTRREEKEYHKDPVWDPWGDISFHASVAACDTTLDNKIHRSVRHVPR</sequence>
<evidence type="ECO:0000256" key="1">
    <source>
        <dbReference type="SAM" id="MobiDB-lite"/>
    </source>
</evidence>
<accession>M1DQD3</accession>
<reference evidence="2" key="2">
    <citation type="submission" date="2015-06" db="UniProtKB">
        <authorList>
            <consortium name="EnsemblPlants"/>
        </authorList>
    </citation>
    <scope>IDENTIFICATION</scope>
    <source>
        <strain evidence="2">DM1-3 516 R44</strain>
    </source>
</reference>
<evidence type="ECO:0000313" key="3">
    <source>
        <dbReference type="Proteomes" id="UP000011115"/>
    </source>
</evidence>
<feature type="region of interest" description="Disordered" evidence="1">
    <location>
        <begin position="1"/>
        <end position="23"/>
    </location>
</feature>
<evidence type="ECO:0000313" key="2">
    <source>
        <dbReference type="EnsemblPlants" id="PGSC0003DMT400092706"/>
    </source>
</evidence>
<protein>
    <submittedName>
        <fullName evidence="2">Uncharacterized protein</fullName>
    </submittedName>
</protein>